<proteinExistence type="inferred from homology"/>
<dbReference type="GO" id="GO:0006412">
    <property type="term" value="P:translation"/>
    <property type="evidence" value="ECO:0007669"/>
    <property type="project" value="InterPro"/>
</dbReference>
<gene>
    <name evidence="8" type="primary">rps9</name>
</gene>
<comment type="similarity">
    <text evidence="1 6">Belongs to the universal ribosomal protein uS9 family.</text>
</comment>
<dbReference type="GO" id="GO:0005737">
    <property type="term" value="C:cytoplasm"/>
    <property type="evidence" value="ECO:0007669"/>
    <property type="project" value="UniProtKB-ARBA"/>
</dbReference>
<evidence type="ECO:0000256" key="5">
    <source>
        <dbReference type="ARBA" id="ARBA00035437"/>
    </source>
</evidence>
<evidence type="ECO:0000256" key="6">
    <source>
        <dbReference type="RuleBase" id="RU003815"/>
    </source>
</evidence>
<dbReference type="PANTHER" id="PTHR21569:SF1">
    <property type="entry name" value="SMALL RIBOSOMAL SUBUNIT PROTEIN US9M"/>
    <property type="match status" value="1"/>
</dbReference>
<dbReference type="InterPro" id="IPR023035">
    <property type="entry name" value="Ribosomal_uS9_bac/plastid"/>
</dbReference>
<dbReference type="InterPro" id="IPR000754">
    <property type="entry name" value="Ribosomal_uS9"/>
</dbReference>
<dbReference type="GeneID" id="29288615"/>
<dbReference type="NCBIfam" id="NF001099">
    <property type="entry name" value="PRK00132.1"/>
    <property type="match status" value="1"/>
</dbReference>
<evidence type="ECO:0000313" key="8">
    <source>
        <dbReference type="EMBL" id="AOP19146.1"/>
    </source>
</evidence>
<dbReference type="AlphaFoldDB" id="A0A1C9JBB8"/>
<dbReference type="RefSeq" id="YP_009306242.1">
    <property type="nucleotide sequence ID" value="NC_031367.1"/>
</dbReference>
<dbReference type="Gene3D" id="3.30.230.10">
    <property type="match status" value="1"/>
</dbReference>
<dbReference type="PROSITE" id="PS00360">
    <property type="entry name" value="RIBOSOMAL_S9"/>
    <property type="match status" value="1"/>
</dbReference>
<evidence type="ECO:0000256" key="4">
    <source>
        <dbReference type="ARBA" id="ARBA00035152"/>
    </source>
</evidence>
<geneLocation type="chloroplast" evidence="8"/>
<dbReference type="SUPFAM" id="SSF54211">
    <property type="entry name" value="Ribosomal protein S5 domain 2-like"/>
    <property type="match status" value="1"/>
</dbReference>
<dbReference type="GO" id="GO:0003723">
    <property type="term" value="F:RNA binding"/>
    <property type="evidence" value="ECO:0007669"/>
    <property type="project" value="TreeGrafter"/>
</dbReference>
<feature type="region of interest" description="Disordered" evidence="7">
    <location>
        <begin position="103"/>
        <end position="128"/>
    </location>
</feature>
<keyword evidence="8" id="KW-0934">Plastid</keyword>
<reference evidence="8" key="1">
    <citation type="journal article" date="2016" name="Genome Biol. Evol.">
        <title>Evolutionary Dynamics of Chloroplast Genomes in Low Light: A Case Study of the Endolithic Green Alga Ostreobium quekettii.</title>
        <authorList>
            <person name="R Marcelino V."/>
            <person name="Cremen M.C."/>
            <person name="Jackson C.J."/>
            <person name="Larkum A.A."/>
            <person name="Verbruggen H."/>
        </authorList>
    </citation>
    <scope>NUCLEOTIDE SEQUENCE</scope>
</reference>
<sequence>MNTSIGRRKCSIAITQFSRNKSDQIIINGLNYRQYFQQNPFQIATILKPFEVLGLSEKLSISITVKGGGLTGQSEACCLAIARLLQKQKPVYRQLLKTKSLLRQDARQKERRKYGLKKARKAPQYSKR</sequence>
<dbReference type="EMBL" id="KX808497">
    <property type="protein sequence ID" value="AOP19146.1"/>
    <property type="molecule type" value="Genomic_DNA"/>
</dbReference>
<dbReference type="InterPro" id="IPR014721">
    <property type="entry name" value="Ribsml_uS5_D2-typ_fold_subgr"/>
</dbReference>
<dbReference type="Pfam" id="PF00380">
    <property type="entry name" value="Ribosomal_S9"/>
    <property type="match status" value="1"/>
</dbReference>
<evidence type="ECO:0000256" key="1">
    <source>
        <dbReference type="ARBA" id="ARBA00005251"/>
    </source>
</evidence>
<dbReference type="InterPro" id="IPR020568">
    <property type="entry name" value="Ribosomal_Su5_D2-typ_SF"/>
</dbReference>
<dbReference type="GO" id="GO:0003735">
    <property type="term" value="F:structural constituent of ribosome"/>
    <property type="evidence" value="ECO:0007669"/>
    <property type="project" value="InterPro"/>
</dbReference>
<protein>
    <recommendedName>
        <fullName evidence="4">Small ribosomal subunit protein uS9c</fullName>
    </recommendedName>
    <alternativeName>
        <fullName evidence="5">30S ribosomal protein S9, chloroplastic</fullName>
    </alternativeName>
</protein>
<accession>A0A1C9JBB8</accession>
<evidence type="ECO:0000256" key="3">
    <source>
        <dbReference type="ARBA" id="ARBA00023274"/>
    </source>
</evidence>
<dbReference type="GO" id="GO:0015935">
    <property type="term" value="C:small ribosomal subunit"/>
    <property type="evidence" value="ECO:0007669"/>
    <property type="project" value="TreeGrafter"/>
</dbReference>
<dbReference type="InterPro" id="IPR020574">
    <property type="entry name" value="Ribosomal_uS9_CS"/>
</dbReference>
<keyword evidence="2 6" id="KW-0689">Ribosomal protein</keyword>
<evidence type="ECO:0000256" key="7">
    <source>
        <dbReference type="SAM" id="MobiDB-lite"/>
    </source>
</evidence>
<keyword evidence="3 6" id="KW-0687">Ribonucleoprotein</keyword>
<dbReference type="PANTHER" id="PTHR21569">
    <property type="entry name" value="RIBOSOMAL PROTEIN S9"/>
    <property type="match status" value="1"/>
</dbReference>
<name>A0A1C9JBB8_9CHLO</name>
<evidence type="ECO:0000256" key="2">
    <source>
        <dbReference type="ARBA" id="ARBA00022980"/>
    </source>
</evidence>
<reference evidence="8" key="2">
    <citation type="submission" date="2016-08" db="EMBL/GenBank/DDBJ databases">
        <authorList>
            <person name="Seilhamer J.J."/>
        </authorList>
    </citation>
    <scope>NUCLEOTIDE SEQUENCE</scope>
</reference>
<organism evidence="8">
    <name type="scientific">Derbesia sp. WEST4838</name>
    <dbReference type="NCBI Taxonomy" id="1847751"/>
    <lineage>
        <taxon>Eukaryota</taxon>
        <taxon>Viridiplantae</taxon>
        <taxon>Chlorophyta</taxon>
        <taxon>core chlorophytes</taxon>
        <taxon>Ulvophyceae</taxon>
        <taxon>TCBD clade</taxon>
        <taxon>Bryopsidales</taxon>
        <taxon>Bryopsidineae</taxon>
        <taxon>Derbesiaceae</taxon>
        <taxon>Derbesia</taxon>
    </lineage>
</organism>
<keyword evidence="8" id="KW-0150">Chloroplast</keyword>
<feature type="compositionally biased region" description="Basic residues" evidence="7">
    <location>
        <begin position="109"/>
        <end position="128"/>
    </location>
</feature>